<accession>A0AAI9F1M2</accession>
<dbReference type="EMBL" id="ABCJ01000018">
    <property type="protein sequence ID" value="EDM22894.1"/>
    <property type="molecule type" value="Genomic_DNA"/>
</dbReference>
<sequence>MLYTSQPPKQMVKVIVIFHRKHPDIKDKYI</sequence>
<gene>
    <name evidence="1" type="ORF">CMTB2_04037</name>
</gene>
<reference evidence="1 2" key="1">
    <citation type="journal article" date="2011" name="Stand. Genomic Sci.">
        <title>Draft genome sequence of Caminibacter mediatlanticus strain TB-2, an epsilonproteobacterium isolated from a deep-sea hydrothermal vent.</title>
        <authorList>
            <person name="Giovannelli D."/>
            <person name="Ferriera S."/>
            <person name="Johnson J."/>
            <person name="Kravitz S."/>
            <person name="Perez-Rodriguez I."/>
            <person name="Ricci J."/>
            <person name="O'Brien C."/>
            <person name="Voordeckers J.W."/>
            <person name="Bini E."/>
            <person name="Vetriani C."/>
        </authorList>
    </citation>
    <scope>NUCLEOTIDE SEQUENCE [LARGE SCALE GENOMIC DNA]</scope>
    <source>
        <strain evidence="1 2">TB-2</strain>
    </source>
</reference>
<dbReference type="AlphaFoldDB" id="A0AAI9F1M2"/>
<name>A0AAI9F1M2_9BACT</name>
<proteinExistence type="predicted"/>
<organism evidence="1 2">
    <name type="scientific">Caminibacter mediatlanticus TB-2</name>
    <dbReference type="NCBI Taxonomy" id="391592"/>
    <lineage>
        <taxon>Bacteria</taxon>
        <taxon>Pseudomonadati</taxon>
        <taxon>Campylobacterota</taxon>
        <taxon>Epsilonproteobacteria</taxon>
        <taxon>Nautiliales</taxon>
        <taxon>Nautiliaceae</taxon>
        <taxon>Caminibacter</taxon>
    </lineage>
</organism>
<protein>
    <submittedName>
        <fullName evidence="1">Uncharacterized protein</fullName>
    </submittedName>
</protein>
<dbReference type="Proteomes" id="UP000003288">
    <property type="component" value="Unassembled WGS sequence"/>
</dbReference>
<evidence type="ECO:0000313" key="1">
    <source>
        <dbReference type="EMBL" id="EDM22894.1"/>
    </source>
</evidence>
<comment type="caution">
    <text evidence="1">The sequence shown here is derived from an EMBL/GenBank/DDBJ whole genome shotgun (WGS) entry which is preliminary data.</text>
</comment>
<evidence type="ECO:0000313" key="2">
    <source>
        <dbReference type="Proteomes" id="UP000003288"/>
    </source>
</evidence>